<sequence>MLRTGSLLLSAEDTPPSYPTELDARLDGLFSSFVASSMLNSPSSYYGHQNKLNTLLRMANLMAIAPALENACATVKDITLSDEGHLTAIRLGGSIGDVEVTLSLNPHTLIQTHRHDIALQVADMRTELALVDGELTEAVLTGVGIESNDRSGRGVTDIRAECFLLMDERAERLHQFRDTGGVVPAMSETLYVSS</sequence>
<evidence type="ECO:0000313" key="2">
    <source>
        <dbReference type="Proteomes" id="UP000326268"/>
    </source>
</evidence>
<dbReference type="Proteomes" id="UP000326268">
    <property type="component" value="Unassembled WGS sequence"/>
</dbReference>
<evidence type="ECO:0000313" key="1">
    <source>
        <dbReference type="EMBL" id="KAE8370573.1"/>
    </source>
</evidence>
<proteinExistence type="predicted"/>
<gene>
    <name evidence="1" type="ORF">BDV27DRAFT_151833</name>
</gene>
<protein>
    <submittedName>
        <fullName evidence="1">Uncharacterized protein</fullName>
    </submittedName>
</protein>
<name>A0A5N7ALI7_9EURO</name>
<dbReference type="AlphaFoldDB" id="A0A5N7ALI7"/>
<organism evidence="1 2">
    <name type="scientific">Aspergillus caelatus</name>
    <dbReference type="NCBI Taxonomy" id="61420"/>
    <lineage>
        <taxon>Eukaryota</taxon>
        <taxon>Fungi</taxon>
        <taxon>Dikarya</taxon>
        <taxon>Ascomycota</taxon>
        <taxon>Pezizomycotina</taxon>
        <taxon>Eurotiomycetes</taxon>
        <taxon>Eurotiomycetidae</taxon>
        <taxon>Eurotiales</taxon>
        <taxon>Aspergillaceae</taxon>
        <taxon>Aspergillus</taxon>
        <taxon>Aspergillus subgen. Circumdati</taxon>
    </lineage>
</organism>
<keyword evidence="2" id="KW-1185">Reference proteome</keyword>
<accession>A0A5N7ALI7</accession>
<dbReference type="GeneID" id="43655874"/>
<dbReference type="RefSeq" id="XP_031933654.1">
    <property type="nucleotide sequence ID" value="XM_032071428.1"/>
</dbReference>
<reference evidence="1 2" key="1">
    <citation type="submission" date="2019-04" db="EMBL/GenBank/DDBJ databases">
        <title>Friends and foes A comparative genomics studyof 23 Aspergillus species from section Flavi.</title>
        <authorList>
            <consortium name="DOE Joint Genome Institute"/>
            <person name="Kjaerbolling I."/>
            <person name="Vesth T."/>
            <person name="Frisvad J.C."/>
            <person name="Nybo J.L."/>
            <person name="Theobald S."/>
            <person name="Kildgaard S."/>
            <person name="Isbrandt T."/>
            <person name="Kuo A."/>
            <person name="Sato A."/>
            <person name="Lyhne E.K."/>
            <person name="Kogle M.E."/>
            <person name="Wiebenga A."/>
            <person name="Kun R.S."/>
            <person name="Lubbers R.J."/>
            <person name="Makela M.R."/>
            <person name="Barry K."/>
            <person name="Chovatia M."/>
            <person name="Clum A."/>
            <person name="Daum C."/>
            <person name="Haridas S."/>
            <person name="He G."/>
            <person name="LaButti K."/>
            <person name="Lipzen A."/>
            <person name="Mondo S."/>
            <person name="Riley R."/>
            <person name="Salamov A."/>
            <person name="Simmons B.A."/>
            <person name="Magnuson J.K."/>
            <person name="Henrissat B."/>
            <person name="Mortensen U.H."/>
            <person name="Larsen T.O."/>
            <person name="Devries R.P."/>
            <person name="Grigoriev I.V."/>
            <person name="Machida M."/>
            <person name="Baker S.E."/>
            <person name="Andersen M.R."/>
        </authorList>
    </citation>
    <scope>NUCLEOTIDE SEQUENCE [LARGE SCALE GENOMIC DNA]</scope>
    <source>
        <strain evidence="1 2">CBS 763.97</strain>
    </source>
</reference>
<dbReference type="EMBL" id="ML737564">
    <property type="protein sequence ID" value="KAE8370573.1"/>
    <property type="molecule type" value="Genomic_DNA"/>
</dbReference>